<dbReference type="RefSeq" id="XP_026735119.1">
    <property type="nucleotide sequence ID" value="XM_026879318.1"/>
</dbReference>
<keyword evidence="4" id="KW-1185">Reference proteome</keyword>
<dbReference type="Proteomes" id="UP000322000">
    <property type="component" value="Chromosome 11"/>
</dbReference>
<keyword evidence="2" id="KW-0496">Mitochondrion</keyword>
<dbReference type="GO" id="GO:0005739">
    <property type="term" value="C:mitochondrion"/>
    <property type="evidence" value="ECO:0007669"/>
    <property type="project" value="UniProtKB-SubCell"/>
</dbReference>
<evidence type="ECO:0000256" key="3">
    <source>
        <dbReference type="ARBA" id="ARBA00043970"/>
    </source>
</evidence>
<evidence type="ECO:0000313" key="4">
    <source>
        <dbReference type="Proteomes" id="UP000322000"/>
    </source>
</evidence>
<dbReference type="GeneID" id="113499011"/>
<sequence>MVRVTNVLCRVPVIKFRKGGLGQARAPSTGASAGAAPAVATPAAAPVQQPAAAAMSTNTVPDIDLPLRYRRLPLSEEEIEYINGGGISGSQANGAKQAIQDKSKGNLSIIRVPNSILIDCTQKKKQAVSLNIMVQKSNECKNAKK</sequence>
<dbReference type="FunCoup" id="A0A7E5W3B5">
    <property type="interactions" value="1"/>
</dbReference>
<dbReference type="InterPro" id="IPR020373">
    <property type="entry name" value="Kgd4/YMR-31"/>
</dbReference>
<dbReference type="Pfam" id="PF10937">
    <property type="entry name" value="Kgd4-YMR31"/>
    <property type="match status" value="1"/>
</dbReference>
<evidence type="ECO:0000313" key="5">
    <source>
        <dbReference type="RefSeq" id="XP_026735119.1"/>
    </source>
</evidence>
<dbReference type="GO" id="GO:0006103">
    <property type="term" value="P:2-oxoglutarate metabolic process"/>
    <property type="evidence" value="ECO:0007669"/>
    <property type="project" value="InterPro"/>
</dbReference>
<comment type="similarity">
    <text evidence="3">Belongs to the alpha-ketoglutarate dehydrogenase component 4 family.</text>
</comment>
<accession>A0A7E5W3B5</accession>
<comment type="subcellular location">
    <subcellularLocation>
        <location evidence="1">Mitochondrion</location>
    </subcellularLocation>
</comment>
<evidence type="ECO:0000256" key="1">
    <source>
        <dbReference type="ARBA" id="ARBA00004173"/>
    </source>
</evidence>
<dbReference type="AlphaFoldDB" id="A0A7E5W3B5"/>
<reference evidence="5" key="1">
    <citation type="submission" date="2025-08" db="UniProtKB">
        <authorList>
            <consortium name="RefSeq"/>
        </authorList>
    </citation>
    <scope>IDENTIFICATION</scope>
</reference>
<protein>
    <submittedName>
        <fullName evidence="5">Uncharacterized protein LOC113499011</fullName>
    </submittedName>
</protein>
<name>A0A7E5W3B5_TRINI</name>
<evidence type="ECO:0000256" key="2">
    <source>
        <dbReference type="ARBA" id="ARBA00023128"/>
    </source>
</evidence>
<dbReference type="InParanoid" id="A0A7E5W3B5"/>
<gene>
    <name evidence="5" type="primary">LOC113499011</name>
</gene>
<organism evidence="4 5">
    <name type="scientific">Trichoplusia ni</name>
    <name type="common">Cabbage looper</name>
    <dbReference type="NCBI Taxonomy" id="7111"/>
    <lineage>
        <taxon>Eukaryota</taxon>
        <taxon>Metazoa</taxon>
        <taxon>Ecdysozoa</taxon>
        <taxon>Arthropoda</taxon>
        <taxon>Hexapoda</taxon>
        <taxon>Insecta</taxon>
        <taxon>Pterygota</taxon>
        <taxon>Neoptera</taxon>
        <taxon>Endopterygota</taxon>
        <taxon>Lepidoptera</taxon>
        <taxon>Glossata</taxon>
        <taxon>Ditrysia</taxon>
        <taxon>Noctuoidea</taxon>
        <taxon>Noctuidae</taxon>
        <taxon>Plusiinae</taxon>
        <taxon>Trichoplusia</taxon>
    </lineage>
</organism>
<dbReference type="OrthoDB" id="2116030at2759"/>
<dbReference type="KEGG" id="tnl:113499011"/>
<proteinExistence type="inferred from homology"/>